<sequence length="391" mass="44841">MSSQVILKQTYQLNTQQAAANKIIFDGYYGQLNTGDDAFVEVSAWGAETYWNTANNFFLAKSLPLIKHEASHFQKKIFTGQHVLEQLYQLINTNAVISSGGSTFEKPQKMLHIRNLSIIKKILIKNFKIGAIGVSLGPYKNASDEKSIIEYLKRLDFLALRDEHSYQLALSYQLPYKPVNAFDLAALLPRIYDHSKQSQRDYYQEKIIGVSACFFERYRGYTNLCNEERRTGYLKQLLLEVSKITNAKLRFFEFNGNSTVGDLQITASIIDFLKENKVSNVELIPYNPNINHIYNKVLECNLMISVRLHASMFACFGNVPFFLLEYHRKCSDFLESVGYKEAYRIGDGMQEIQKTIGQIISILEDPNRYTPPTKLENCKQKALMNFTSISL</sequence>
<dbReference type="PANTHER" id="PTHR36836:SF1">
    <property type="entry name" value="COLANIC ACID BIOSYNTHESIS PROTEIN WCAK"/>
    <property type="match status" value="1"/>
</dbReference>
<accession>A0A1N7AYL3</accession>
<name>A0A1N7AYL3_9BACT</name>
<dbReference type="Proteomes" id="UP000185924">
    <property type="component" value="Unassembled WGS sequence"/>
</dbReference>
<evidence type="ECO:0000259" key="1">
    <source>
        <dbReference type="Pfam" id="PF04230"/>
    </source>
</evidence>
<gene>
    <name evidence="2" type="ORF">SAMN05421545_3683</name>
</gene>
<dbReference type="AlphaFoldDB" id="A0A1N7AYL3"/>
<dbReference type="GO" id="GO:0016740">
    <property type="term" value="F:transferase activity"/>
    <property type="evidence" value="ECO:0007669"/>
    <property type="project" value="UniProtKB-KW"/>
</dbReference>
<evidence type="ECO:0000313" key="2">
    <source>
        <dbReference type="EMBL" id="SIR44247.1"/>
    </source>
</evidence>
<reference evidence="3" key="1">
    <citation type="submission" date="2017-01" db="EMBL/GenBank/DDBJ databases">
        <authorList>
            <person name="Varghese N."/>
            <person name="Submissions S."/>
        </authorList>
    </citation>
    <scope>NUCLEOTIDE SEQUENCE [LARGE SCALE GENOMIC DNA]</scope>
    <source>
        <strain evidence="3">DM9</strain>
    </source>
</reference>
<keyword evidence="3" id="KW-1185">Reference proteome</keyword>
<dbReference type="InterPro" id="IPR007345">
    <property type="entry name" value="Polysacch_pyruvyl_Trfase"/>
</dbReference>
<dbReference type="OrthoDB" id="624106at2"/>
<proteinExistence type="predicted"/>
<dbReference type="RefSeq" id="WP_076423152.1">
    <property type="nucleotide sequence ID" value="NZ_FTNM01000006.1"/>
</dbReference>
<feature type="domain" description="Polysaccharide pyruvyl transferase" evidence="1">
    <location>
        <begin position="76"/>
        <end position="327"/>
    </location>
</feature>
<keyword evidence="2" id="KW-0808">Transferase</keyword>
<dbReference type="STRING" id="1077936.SAMN05421545_3683"/>
<dbReference type="PANTHER" id="PTHR36836">
    <property type="entry name" value="COLANIC ACID BIOSYNTHESIS PROTEIN WCAK"/>
    <property type="match status" value="1"/>
</dbReference>
<dbReference type="EMBL" id="FTNM01000006">
    <property type="protein sequence ID" value="SIR44247.1"/>
    <property type="molecule type" value="Genomic_DNA"/>
</dbReference>
<organism evidence="2 3">
    <name type="scientific">Pontibacter lucknowensis</name>
    <dbReference type="NCBI Taxonomy" id="1077936"/>
    <lineage>
        <taxon>Bacteria</taxon>
        <taxon>Pseudomonadati</taxon>
        <taxon>Bacteroidota</taxon>
        <taxon>Cytophagia</taxon>
        <taxon>Cytophagales</taxon>
        <taxon>Hymenobacteraceae</taxon>
        <taxon>Pontibacter</taxon>
    </lineage>
</organism>
<evidence type="ECO:0000313" key="3">
    <source>
        <dbReference type="Proteomes" id="UP000185924"/>
    </source>
</evidence>
<dbReference type="Pfam" id="PF04230">
    <property type="entry name" value="PS_pyruv_trans"/>
    <property type="match status" value="1"/>
</dbReference>
<protein>
    <submittedName>
        <fullName evidence="2">Polysaccharide pyruvyl transferase family protein WcaK</fullName>
    </submittedName>
</protein>